<keyword evidence="2 9" id="KW-0378">Hydrolase</keyword>
<dbReference type="EC" id="5.6.2.4" evidence="7"/>
<gene>
    <name evidence="12" type="ORF">UFOVP1076_55</name>
    <name evidence="13" type="ORF">UFOVP1314_38</name>
    <name evidence="14" type="ORF">UFOVP1427_32</name>
    <name evidence="15" type="ORF">UFOVP1523_36</name>
    <name evidence="11" type="ORF">UFOVP991_55</name>
</gene>
<feature type="binding site" evidence="9">
    <location>
        <begin position="14"/>
        <end position="21"/>
    </location>
    <ligand>
        <name>ATP</name>
        <dbReference type="ChEBI" id="CHEBI:30616"/>
    </ligand>
</feature>
<evidence type="ECO:0000313" key="14">
    <source>
        <dbReference type="EMBL" id="CAB4211320.1"/>
    </source>
</evidence>
<keyword evidence="3 9" id="KW-0347">Helicase</keyword>
<evidence type="ECO:0000313" key="12">
    <source>
        <dbReference type="EMBL" id="CAB4183345.1"/>
    </source>
</evidence>
<reference evidence="12" key="1">
    <citation type="submission" date="2020-05" db="EMBL/GenBank/DDBJ databases">
        <authorList>
            <person name="Chiriac C."/>
            <person name="Salcher M."/>
            <person name="Ghai R."/>
            <person name="Kavagutti S V."/>
        </authorList>
    </citation>
    <scope>NUCLEOTIDE SEQUENCE</scope>
</reference>
<feature type="domain" description="UvrD-like helicase ATP-binding" evidence="10">
    <location>
        <begin position="1"/>
        <end position="286"/>
    </location>
</feature>
<dbReference type="EMBL" id="LR798456">
    <property type="protein sequence ID" value="CAB5238015.1"/>
    <property type="molecule type" value="Genomic_DNA"/>
</dbReference>
<dbReference type="GO" id="GO:0005524">
    <property type="term" value="F:ATP binding"/>
    <property type="evidence" value="ECO:0007669"/>
    <property type="project" value="UniProtKB-UniRule"/>
</dbReference>
<evidence type="ECO:0000259" key="10">
    <source>
        <dbReference type="PROSITE" id="PS51198"/>
    </source>
</evidence>
<evidence type="ECO:0000256" key="9">
    <source>
        <dbReference type="PROSITE-ProRule" id="PRU00560"/>
    </source>
</evidence>
<protein>
    <recommendedName>
        <fullName evidence="7">DNA 3'-5' helicase</fullName>
        <ecNumber evidence="7">5.6.2.4</ecNumber>
    </recommendedName>
</protein>
<comment type="catalytic activity">
    <reaction evidence="8">
        <text>ATP + H2O = ADP + phosphate + H(+)</text>
        <dbReference type="Rhea" id="RHEA:13065"/>
        <dbReference type="ChEBI" id="CHEBI:15377"/>
        <dbReference type="ChEBI" id="CHEBI:15378"/>
        <dbReference type="ChEBI" id="CHEBI:30616"/>
        <dbReference type="ChEBI" id="CHEBI:43474"/>
        <dbReference type="ChEBI" id="CHEBI:456216"/>
        <dbReference type="EC" id="5.6.2.4"/>
    </reaction>
</comment>
<dbReference type="Pfam" id="PF13361">
    <property type="entry name" value="UvrD_C"/>
    <property type="match status" value="1"/>
</dbReference>
<proteinExistence type="predicted"/>
<evidence type="ECO:0000256" key="1">
    <source>
        <dbReference type="ARBA" id="ARBA00022741"/>
    </source>
</evidence>
<keyword evidence="5" id="KW-0413">Isomerase</keyword>
<dbReference type="InterPro" id="IPR027417">
    <property type="entry name" value="P-loop_NTPase"/>
</dbReference>
<dbReference type="GO" id="GO:0000725">
    <property type="term" value="P:recombinational repair"/>
    <property type="evidence" value="ECO:0007669"/>
    <property type="project" value="TreeGrafter"/>
</dbReference>
<comment type="catalytic activity">
    <reaction evidence="6">
        <text>Couples ATP hydrolysis with the unwinding of duplex DNA by translocating in the 3'-5' direction.</text>
        <dbReference type="EC" id="5.6.2.4"/>
    </reaction>
</comment>
<name>A0A6J5QRH8_9CAUD</name>
<dbReference type="EMBL" id="LR797258">
    <property type="protein sequence ID" value="CAB4197983.1"/>
    <property type="molecule type" value="Genomic_DNA"/>
</dbReference>
<organism evidence="12">
    <name type="scientific">uncultured Caudovirales phage</name>
    <dbReference type="NCBI Taxonomy" id="2100421"/>
    <lineage>
        <taxon>Viruses</taxon>
        <taxon>Duplodnaviria</taxon>
        <taxon>Heunggongvirae</taxon>
        <taxon>Uroviricota</taxon>
        <taxon>Caudoviricetes</taxon>
        <taxon>Peduoviridae</taxon>
        <taxon>Maltschvirus</taxon>
        <taxon>Maltschvirus maltsch</taxon>
    </lineage>
</organism>
<evidence type="ECO:0000256" key="8">
    <source>
        <dbReference type="ARBA" id="ARBA00048988"/>
    </source>
</evidence>
<keyword evidence="4 9" id="KW-0067">ATP-binding</keyword>
<dbReference type="InterPro" id="IPR014017">
    <property type="entry name" value="DNA_helicase_UvrD-like_C"/>
</dbReference>
<dbReference type="GO" id="GO:0043138">
    <property type="term" value="F:3'-5' DNA helicase activity"/>
    <property type="evidence" value="ECO:0007669"/>
    <property type="project" value="TreeGrafter"/>
</dbReference>
<dbReference type="Gene3D" id="3.40.50.300">
    <property type="entry name" value="P-loop containing nucleotide triphosphate hydrolases"/>
    <property type="match status" value="2"/>
</dbReference>
<keyword evidence="1 9" id="KW-0547">Nucleotide-binding</keyword>
<dbReference type="EMBL" id="LR797371">
    <property type="protein sequence ID" value="CAB4211320.1"/>
    <property type="molecule type" value="Genomic_DNA"/>
</dbReference>
<evidence type="ECO:0000256" key="6">
    <source>
        <dbReference type="ARBA" id="ARBA00034617"/>
    </source>
</evidence>
<evidence type="ECO:0000256" key="5">
    <source>
        <dbReference type="ARBA" id="ARBA00023235"/>
    </source>
</evidence>
<accession>A0A6J5QRH8</accession>
<dbReference type="GO" id="GO:0003677">
    <property type="term" value="F:DNA binding"/>
    <property type="evidence" value="ECO:0007669"/>
    <property type="project" value="InterPro"/>
</dbReference>
<sequence>MTDFVNVPHVVVDALAGTGKTTTVKQGVKQMFYQKSPPWFKATAEQEAVMAAMKLEDHAGQLAMTSFTTDATEQLADNAPDGIKTQSTYGMGMSACKRAGMAASVDRTNFFKQNELYSKFSGGEWQGEKKMPGARFGIIELCTKARLGLKRQVTQQEVIELADHYAVDLKAPSDYTTEAINYMLKEGLKQTDRVDFVDMVWMPNLLGLIKKEYDHLIVDEYQDMGVAQQEICCRIARRIVAIGDINQAIYGFIGADVDASGSFQTILNRSPRKLLRLPLTETRRCPVSVVEQANKILPTGLKALPEAAEGKVHHSDIMSVGLGEFKPGDMVICPTNAPLCFLLFKLVKAGKKAYVRKSDIADSMKKYVKEYGKGIEELKIGISRNIDRVSSQRSTRGTRVQLDKWMALEEITRNCSTVDEVSKVLNKLFVEDESGGAIRLSSVHRAKGLEADRVFFWEWNLANQFCEKEWEFNQARNLQYVGITRAKKELWLLKGEKR</sequence>
<dbReference type="EMBL" id="LR796941">
    <property type="protein sequence ID" value="CAB4176733.1"/>
    <property type="molecule type" value="Genomic_DNA"/>
</dbReference>
<evidence type="ECO:0000313" key="15">
    <source>
        <dbReference type="EMBL" id="CAB5238015.1"/>
    </source>
</evidence>
<dbReference type="GO" id="GO:0016787">
    <property type="term" value="F:hydrolase activity"/>
    <property type="evidence" value="ECO:0007669"/>
    <property type="project" value="UniProtKB-UniRule"/>
</dbReference>
<dbReference type="InterPro" id="IPR014016">
    <property type="entry name" value="UvrD-like_ATP-bd"/>
</dbReference>
<evidence type="ECO:0000313" key="13">
    <source>
        <dbReference type="EMBL" id="CAB4197983.1"/>
    </source>
</evidence>
<evidence type="ECO:0000256" key="3">
    <source>
        <dbReference type="ARBA" id="ARBA00022806"/>
    </source>
</evidence>
<dbReference type="EMBL" id="LR797025">
    <property type="protein sequence ID" value="CAB4183345.1"/>
    <property type="molecule type" value="Genomic_DNA"/>
</dbReference>
<evidence type="ECO:0000313" key="11">
    <source>
        <dbReference type="EMBL" id="CAB4176733.1"/>
    </source>
</evidence>
<dbReference type="SUPFAM" id="SSF52540">
    <property type="entry name" value="P-loop containing nucleoside triphosphate hydrolases"/>
    <property type="match status" value="1"/>
</dbReference>
<dbReference type="InterPro" id="IPR000212">
    <property type="entry name" value="DNA_helicase_UvrD/REP"/>
</dbReference>
<evidence type="ECO:0000256" key="7">
    <source>
        <dbReference type="ARBA" id="ARBA00034808"/>
    </source>
</evidence>
<evidence type="ECO:0000256" key="2">
    <source>
        <dbReference type="ARBA" id="ARBA00022801"/>
    </source>
</evidence>
<evidence type="ECO:0000256" key="4">
    <source>
        <dbReference type="ARBA" id="ARBA00022840"/>
    </source>
</evidence>
<dbReference type="PROSITE" id="PS51198">
    <property type="entry name" value="UVRD_HELICASE_ATP_BIND"/>
    <property type="match status" value="1"/>
</dbReference>
<dbReference type="PANTHER" id="PTHR11070:SF2">
    <property type="entry name" value="ATP-DEPENDENT DNA HELICASE SRS2"/>
    <property type="match status" value="1"/>
</dbReference>
<dbReference type="PANTHER" id="PTHR11070">
    <property type="entry name" value="UVRD / RECB / PCRA DNA HELICASE FAMILY MEMBER"/>
    <property type="match status" value="1"/>
</dbReference>